<feature type="binding site" evidence="10">
    <location>
        <position position="222"/>
    </location>
    <ligand>
        <name>ATP</name>
        <dbReference type="ChEBI" id="CHEBI:30616"/>
    </ligand>
</feature>
<dbReference type="SUPFAM" id="SSF53633">
    <property type="entry name" value="Carbamate kinase-like"/>
    <property type="match status" value="1"/>
</dbReference>
<dbReference type="InterPro" id="IPR036393">
    <property type="entry name" value="AceGlu_kinase-like_sf"/>
</dbReference>
<feature type="binding site" evidence="10">
    <location>
        <begin position="8"/>
        <end position="12"/>
    </location>
    <ligand>
        <name>ATP</name>
        <dbReference type="ChEBI" id="CHEBI:30616"/>
    </ligand>
</feature>
<comment type="catalytic activity">
    <reaction evidence="9">
        <text>isopentenyl phosphate + ATP = isopentenyl diphosphate + ADP</text>
        <dbReference type="Rhea" id="RHEA:33963"/>
        <dbReference type="ChEBI" id="CHEBI:30616"/>
        <dbReference type="ChEBI" id="CHEBI:65078"/>
        <dbReference type="ChEBI" id="CHEBI:128769"/>
        <dbReference type="ChEBI" id="CHEBI:456216"/>
        <dbReference type="EC" id="2.7.4.26"/>
    </reaction>
</comment>
<evidence type="ECO:0000259" key="12">
    <source>
        <dbReference type="Pfam" id="PF00696"/>
    </source>
</evidence>
<evidence type="ECO:0000256" key="4">
    <source>
        <dbReference type="ARBA" id="ARBA00022679"/>
    </source>
</evidence>
<proteinExistence type="inferred from homology"/>
<dbReference type="NCBIfam" id="NF040647">
    <property type="entry name" value="IPPK_Arch"/>
    <property type="match status" value="1"/>
</dbReference>
<evidence type="ECO:0000313" key="13">
    <source>
        <dbReference type="EMBL" id="OGK38793.1"/>
    </source>
</evidence>
<keyword evidence="6" id="KW-0418">Kinase</keyword>
<evidence type="ECO:0000256" key="7">
    <source>
        <dbReference type="ARBA" id="ARBA00022840"/>
    </source>
</evidence>
<feature type="site" description="Transition state stabilizer" evidence="11">
    <location>
        <position position="17"/>
    </location>
</feature>
<dbReference type="PANTHER" id="PTHR43654:SF1">
    <property type="entry name" value="ISOPENTENYL PHOSPHATE KINASE"/>
    <property type="match status" value="1"/>
</dbReference>
<sequence length="266" mass="28986">MKRVAFLKLGGSLITDKSKPYTSRPAVIKQIVQEIKEVLQLRPDLHLVVGNGAGSFAHQSAKKYGTTDGFNNDAGKYGYCVVQNDAVILNRMIVEEFLKQGLPAVGFQPSATILSKNRVPFFQNFTALQAMIDQKIIPVVYGDAIVDVAIGATIFSTDRVIECLAKYFHKIPDLKVESILSIGNYDGVTDFNGQVIPEITKDNLSAISKYLYNCQHVDVTGGMAAKVLELLAIAKYGIKSIIVNGAIKNNLKKVLLGEPVLATVIQ</sequence>
<keyword evidence="4" id="KW-0808">Transferase</keyword>
<feature type="binding site" evidence="10">
    <location>
        <position position="58"/>
    </location>
    <ligand>
        <name>substrate</name>
    </ligand>
</feature>
<reference evidence="13 14" key="1">
    <citation type="journal article" date="2016" name="Nat. Commun.">
        <title>Thousands of microbial genomes shed light on interconnected biogeochemical processes in an aquifer system.</title>
        <authorList>
            <person name="Anantharaman K."/>
            <person name="Brown C.T."/>
            <person name="Hug L.A."/>
            <person name="Sharon I."/>
            <person name="Castelle C.J."/>
            <person name="Probst A.J."/>
            <person name="Thomas B.C."/>
            <person name="Singh A."/>
            <person name="Wilkins M.J."/>
            <person name="Karaoz U."/>
            <person name="Brodie E.L."/>
            <person name="Williams K.H."/>
            <person name="Hubbard S.S."/>
            <person name="Banfield J.F."/>
        </authorList>
    </citation>
    <scope>NUCLEOTIDE SEQUENCE [LARGE SCALE GENOMIC DNA]</scope>
</reference>
<feature type="binding site" evidence="10">
    <location>
        <position position="53"/>
    </location>
    <ligand>
        <name>substrate</name>
    </ligand>
</feature>
<feature type="binding site" evidence="10">
    <location>
        <position position="54"/>
    </location>
    <ligand>
        <name>ATP</name>
        <dbReference type="ChEBI" id="CHEBI:30616"/>
    </ligand>
</feature>
<evidence type="ECO:0000256" key="2">
    <source>
        <dbReference type="ARBA" id="ARBA00012908"/>
    </source>
</evidence>
<evidence type="ECO:0000256" key="11">
    <source>
        <dbReference type="PIRSR" id="PIRSR016496-2"/>
    </source>
</evidence>
<evidence type="ECO:0000313" key="14">
    <source>
        <dbReference type="Proteomes" id="UP000176803"/>
    </source>
</evidence>
<dbReference type="GO" id="GO:0016114">
    <property type="term" value="P:terpenoid biosynthetic process"/>
    <property type="evidence" value="ECO:0007669"/>
    <property type="project" value="TreeGrafter"/>
</dbReference>
<feature type="binding site" evidence="10">
    <location>
        <position position="226"/>
    </location>
    <ligand>
        <name>ATP</name>
        <dbReference type="ChEBI" id="CHEBI:30616"/>
    </ligand>
</feature>
<name>A0A1F7I600_9BACT</name>
<dbReference type="GO" id="GO:0016301">
    <property type="term" value="F:kinase activity"/>
    <property type="evidence" value="ECO:0007669"/>
    <property type="project" value="UniProtKB-KW"/>
</dbReference>
<evidence type="ECO:0000256" key="8">
    <source>
        <dbReference type="ARBA" id="ARBA00023229"/>
    </source>
</evidence>
<organism evidence="13 14">
    <name type="scientific">Candidatus Roizmanbacteria bacterium RIFCSPHIGHO2_12_FULL_41_11</name>
    <dbReference type="NCBI Taxonomy" id="1802052"/>
    <lineage>
        <taxon>Bacteria</taxon>
        <taxon>Candidatus Roizmaniibacteriota</taxon>
    </lineage>
</organism>
<dbReference type="CDD" id="cd04241">
    <property type="entry name" value="AAK_FomA-like"/>
    <property type="match status" value="1"/>
</dbReference>
<evidence type="ECO:0000256" key="5">
    <source>
        <dbReference type="ARBA" id="ARBA00022741"/>
    </source>
</evidence>
<evidence type="ECO:0000256" key="10">
    <source>
        <dbReference type="PIRSR" id="PIRSR016496-1"/>
    </source>
</evidence>
<keyword evidence="8" id="KW-0414">Isoprene biosynthesis</keyword>
<comment type="caution">
    <text evidence="13">The sequence shown here is derived from an EMBL/GenBank/DDBJ whole genome shotgun (WGS) entry which is preliminary data.</text>
</comment>
<protein>
    <recommendedName>
        <fullName evidence="3">Isopentenyl phosphate kinase</fullName>
        <ecNumber evidence="2">2.7.4.26</ecNumber>
    </recommendedName>
</protein>
<dbReference type="EMBL" id="MGAC01000001">
    <property type="protein sequence ID" value="OGK38793.1"/>
    <property type="molecule type" value="Genomic_DNA"/>
</dbReference>
<dbReference type="InterPro" id="IPR001048">
    <property type="entry name" value="Asp/Glu/Uridylate_kinase"/>
</dbReference>
<keyword evidence="5 10" id="KW-0547">Nucleotide-binding</keyword>
<dbReference type="GO" id="GO:0005829">
    <property type="term" value="C:cytosol"/>
    <property type="evidence" value="ECO:0007669"/>
    <property type="project" value="TreeGrafter"/>
</dbReference>
<evidence type="ECO:0000256" key="6">
    <source>
        <dbReference type="ARBA" id="ARBA00022777"/>
    </source>
</evidence>
<feature type="binding site" evidence="10">
    <location>
        <position position="157"/>
    </location>
    <ligand>
        <name>substrate</name>
    </ligand>
</feature>
<dbReference type="GO" id="GO:0102043">
    <property type="term" value="F:isopentenyl phosphate kinase activity"/>
    <property type="evidence" value="ECO:0007669"/>
    <property type="project" value="UniProtKB-EC"/>
</dbReference>
<dbReference type="Gene3D" id="3.40.1160.10">
    <property type="entry name" value="Acetylglutamate kinase-like"/>
    <property type="match status" value="1"/>
</dbReference>
<dbReference type="Pfam" id="PF00696">
    <property type="entry name" value="AA_kinase"/>
    <property type="match status" value="1"/>
</dbReference>
<feature type="domain" description="Aspartate/glutamate/uridylate kinase" evidence="12">
    <location>
        <begin position="6"/>
        <end position="244"/>
    </location>
</feature>
<accession>A0A1F7I600</accession>
<keyword evidence="7 10" id="KW-0067">ATP-binding</keyword>
<dbReference type="PIRSF" id="PIRSF016496">
    <property type="entry name" value="Kin_FomA"/>
    <property type="match status" value="1"/>
</dbReference>
<dbReference type="Proteomes" id="UP000176803">
    <property type="component" value="Unassembled WGS sequence"/>
</dbReference>
<dbReference type="GO" id="GO:0005524">
    <property type="term" value="F:ATP binding"/>
    <property type="evidence" value="ECO:0007669"/>
    <property type="project" value="UniProtKB-KW"/>
</dbReference>
<dbReference type="InterPro" id="IPR024192">
    <property type="entry name" value="Fosfomycin_R_FomA-type"/>
</dbReference>
<evidence type="ECO:0000256" key="1">
    <source>
        <dbReference type="ARBA" id="ARBA00010540"/>
    </source>
</evidence>
<evidence type="ECO:0000256" key="3">
    <source>
        <dbReference type="ARBA" id="ARBA00017267"/>
    </source>
</evidence>
<dbReference type="EC" id="2.7.4.26" evidence="2"/>
<dbReference type="PANTHER" id="PTHR43654">
    <property type="entry name" value="GLUTAMATE 5-KINASE"/>
    <property type="match status" value="1"/>
</dbReference>
<evidence type="ECO:0000256" key="9">
    <source>
        <dbReference type="ARBA" id="ARBA00049063"/>
    </source>
</evidence>
<dbReference type="AlphaFoldDB" id="A0A1F7I600"/>
<gene>
    <name evidence="13" type="ORF">A3F03_03145</name>
</gene>
<comment type="similarity">
    <text evidence="1">Belongs to the isopentenyl phosphate kinase family.</text>
</comment>